<dbReference type="Gene3D" id="3.20.20.140">
    <property type="entry name" value="Metal-dependent hydrolases"/>
    <property type="match status" value="1"/>
</dbReference>
<organism evidence="3 4">
    <name type="scientific">Rhodoferax mekongensis</name>
    <dbReference type="NCBI Taxonomy" id="3068341"/>
    <lineage>
        <taxon>Bacteria</taxon>
        <taxon>Pseudomonadati</taxon>
        <taxon>Pseudomonadota</taxon>
        <taxon>Betaproteobacteria</taxon>
        <taxon>Burkholderiales</taxon>
        <taxon>Comamonadaceae</taxon>
        <taxon>Rhodoferax</taxon>
    </lineage>
</organism>
<sequence>MKLVSFLLVYLFGFWSWNASAQTVEWVDVHFHYTMDDASSTKELAEKSLALMQSENMRTMVVSSSPRPALNGPDFLEVQRILAQHGKRFAVLAGGNSLNPMMHHLHEGKLPPDAIEKFQALAERSAQSGVKGFGEIALHHISLNEQHAYEVIPADDALVKILVDTVAKYDLVLDVHFDPVLAKMVKPSVLTSSRNPGEFEPNFEAFERLLAHNRKAKIVWAHAGGTDMLGSFTPQLAAAMLAKHPNLYMSLRPRGQQPSVMLPARGRLNSDWVAVVEKYADRFVMGSDSFLVADSFQGGGAARIFAERSANQRQGIQMVLAALRPEVARKVGSENAIRLYKLEP</sequence>
<evidence type="ECO:0000256" key="1">
    <source>
        <dbReference type="SAM" id="SignalP"/>
    </source>
</evidence>
<dbReference type="InterPro" id="IPR006680">
    <property type="entry name" value="Amidohydro-rel"/>
</dbReference>
<reference evidence="3 4" key="1">
    <citation type="submission" date="2023-08" db="EMBL/GenBank/DDBJ databases">
        <title>Rhodoferax potami sp. nov. and Rhodoferax mekongensis sp. nov., isolated from the Mekong River in Thailand.</title>
        <authorList>
            <person name="Kitikhun S."/>
            <person name="Charoenyingcharoen P."/>
            <person name="Siriarchawattana P."/>
            <person name="Likhitrattanapisal S."/>
            <person name="Nilsakha T."/>
            <person name="Chanpet A."/>
            <person name="Rattanawaree P."/>
            <person name="Ingsriswang S."/>
        </authorList>
    </citation>
    <scope>NUCLEOTIDE SEQUENCE [LARGE SCALE GENOMIC DNA]</scope>
    <source>
        <strain evidence="3 4">TBRC 17307</strain>
    </source>
</reference>
<feature type="chain" id="PRO_5047038549" evidence="1">
    <location>
        <begin position="22"/>
        <end position="344"/>
    </location>
</feature>
<evidence type="ECO:0000259" key="2">
    <source>
        <dbReference type="Pfam" id="PF04909"/>
    </source>
</evidence>
<dbReference type="InterPro" id="IPR032466">
    <property type="entry name" value="Metal_Hydrolase"/>
</dbReference>
<feature type="domain" description="Amidohydrolase-related" evidence="2">
    <location>
        <begin position="109"/>
        <end position="342"/>
    </location>
</feature>
<evidence type="ECO:0000313" key="3">
    <source>
        <dbReference type="EMBL" id="WNO06767.1"/>
    </source>
</evidence>
<keyword evidence="1" id="KW-0732">Signal</keyword>
<gene>
    <name evidence="3" type="ORF">RAN89_18455</name>
</gene>
<keyword evidence="4" id="KW-1185">Reference proteome</keyword>
<dbReference type="Pfam" id="PF04909">
    <property type="entry name" value="Amidohydro_2"/>
    <property type="match status" value="1"/>
</dbReference>
<feature type="signal peptide" evidence="1">
    <location>
        <begin position="1"/>
        <end position="21"/>
    </location>
</feature>
<protein>
    <submittedName>
        <fullName evidence="3">Amidohydrolase family protein</fullName>
    </submittedName>
</protein>
<dbReference type="Proteomes" id="UP001302257">
    <property type="component" value="Chromosome"/>
</dbReference>
<name>A0ABZ0B7C8_9BURK</name>
<accession>A0ABZ0B7C8</accession>
<dbReference type="SUPFAM" id="SSF51556">
    <property type="entry name" value="Metallo-dependent hydrolases"/>
    <property type="match status" value="1"/>
</dbReference>
<evidence type="ECO:0000313" key="4">
    <source>
        <dbReference type="Proteomes" id="UP001302257"/>
    </source>
</evidence>
<dbReference type="EMBL" id="CP132507">
    <property type="protein sequence ID" value="WNO06767.1"/>
    <property type="molecule type" value="Genomic_DNA"/>
</dbReference>
<proteinExistence type="predicted"/>